<dbReference type="PANTHER" id="PTHR35811">
    <property type="entry name" value="SLR1870 PROTEIN"/>
    <property type="match status" value="1"/>
</dbReference>
<feature type="region of interest" description="Disordered" evidence="1">
    <location>
        <begin position="12"/>
        <end position="51"/>
    </location>
</feature>
<protein>
    <submittedName>
        <fullName evidence="3">NYN domain-containing protein</fullName>
    </submittedName>
</protein>
<feature type="region of interest" description="Disordered" evidence="1">
    <location>
        <begin position="177"/>
        <end position="196"/>
    </location>
</feature>
<keyword evidence="4" id="KW-1185">Reference proteome</keyword>
<evidence type="ECO:0000259" key="2">
    <source>
        <dbReference type="Pfam" id="PF01936"/>
    </source>
</evidence>
<feature type="domain" description="NYN" evidence="2">
    <location>
        <begin position="59"/>
        <end position="193"/>
    </location>
</feature>
<reference evidence="3 4" key="1">
    <citation type="submission" date="2019-12" db="EMBL/GenBank/DDBJ databases">
        <title>Isolation and characterization of three novel carbon monoxide-oxidizing members of Halobacteria from salione crusts and soils.</title>
        <authorList>
            <person name="Myers M.R."/>
            <person name="King G.M."/>
        </authorList>
    </citation>
    <scope>NUCLEOTIDE SEQUENCE [LARGE SCALE GENOMIC DNA]</scope>
    <source>
        <strain evidence="3 4">WSA2</strain>
    </source>
</reference>
<evidence type="ECO:0000256" key="1">
    <source>
        <dbReference type="SAM" id="MobiDB-lite"/>
    </source>
</evidence>
<dbReference type="Gene3D" id="3.40.50.1010">
    <property type="entry name" value="5'-nuclease"/>
    <property type="match status" value="1"/>
</dbReference>
<dbReference type="OrthoDB" id="85234at2157"/>
<dbReference type="AlphaFoldDB" id="A0A6B0SRR7"/>
<dbReference type="InterPro" id="IPR021139">
    <property type="entry name" value="NYN"/>
</dbReference>
<evidence type="ECO:0000313" key="3">
    <source>
        <dbReference type="EMBL" id="MXR41628.1"/>
    </source>
</evidence>
<dbReference type="Pfam" id="PF01936">
    <property type="entry name" value="NYN"/>
    <property type="match status" value="1"/>
</dbReference>
<gene>
    <name evidence="3" type="ORF">GRX01_09800</name>
</gene>
<organism evidence="3 4">
    <name type="scientific">Halobaculum saliterrae</name>
    <dbReference type="NCBI Taxonomy" id="2073113"/>
    <lineage>
        <taxon>Archaea</taxon>
        <taxon>Methanobacteriati</taxon>
        <taxon>Methanobacteriota</taxon>
        <taxon>Stenosarchaea group</taxon>
        <taxon>Halobacteria</taxon>
        <taxon>Halobacteriales</taxon>
        <taxon>Haloferacaceae</taxon>
        <taxon>Halobaculum</taxon>
    </lineage>
</organism>
<comment type="caution">
    <text evidence="3">The sequence shown here is derived from an EMBL/GenBank/DDBJ whole genome shotgun (WGS) entry which is preliminary data.</text>
</comment>
<name>A0A6B0SRR7_9EURY</name>
<proteinExistence type="predicted"/>
<dbReference type="GO" id="GO:0004540">
    <property type="term" value="F:RNA nuclease activity"/>
    <property type="evidence" value="ECO:0007669"/>
    <property type="project" value="InterPro"/>
</dbReference>
<accession>A0A6B0SRR7</accession>
<dbReference type="PANTHER" id="PTHR35811:SF1">
    <property type="entry name" value="HTH OST-TYPE DOMAIN-CONTAINING PROTEIN"/>
    <property type="match status" value="1"/>
</dbReference>
<evidence type="ECO:0000313" key="4">
    <source>
        <dbReference type="Proteomes" id="UP000437065"/>
    </source>
</evidence>
<feature type="compositionally biased region" description="Basic and acidic residues" evidence="1">
    <location>
        <begin position="179"/>
        <end position="189"/>
    </location>
</feature>
<dbReference type="Proteomes" id="UP000437065">
    <property type="component" value="Unassembled WGS sequence"/>
</dbReference>
<dbReference type="RefSeq" id="WP_159666364.1">
    <property type="nucleotide sequence ID" value="NZ_WUUS01000005.1"/>
</dbReference>
<feature type="compositionally biased region" description="Low complexity" evidence="1">
    <location>
        <begin position="24"/>
        <end position="34"/>
    </location>
</feature>
<sequence length="196" mass="20084">MGLLDRLLGRHASGGGVRPRTDDAGGADIDAVGEGAVGSAGPRGPWRDADGDAAAPRGVALFVDGPNVFREEFDVDFADLRAAATRGDGTGGDLVTARLYLDEHATPGLIQAAEANGFQVITTSGDVDVKLAVDVASFAAERRAATVAVASRDTDFKPALEVANEYGLRTLAIAPGSHGRSDALRRSADDAVTLGE</sequence>
<dbReference type="EMBL" id="WUUS01000005">
    <property type="protein sequence ID" value="MXR41628.1"/>
    <property type="molecule type" value="Genomic_DNA"/>
</dbReference>